<keyword evidence="10" id="KW-0413">Isomerase</keyword>
<evidence type="ECO:0000256" key="3">
    <source>
        <dbReference type="ARBA" id="ARBA00022741"/>
    </source>
</evidence>
<dbReference type="GO" id="GO:0043138">
    <property type="term" value="F:3'-5' DNA helicase activity"/>
    <property type="evidence" value="ECO:0007669"/>
    <property type="project" value="UniProtKB-EC"/>
</dbReference>
<dbReference type="GO" id="GO:0005675">
    <property type="term" value="C:transcription factor TFIIH holo complex"/>
    <property type="evidence" value="ECO:0007669"/>
    <property type="project" value="TreeGrafter"/>
</dbReference>
<evidence type="ECO:0000256" key="10">
    <source>
        <dbReference type="ARBA" id="ARBA00023235"/>
    </source>
</evidence>
<evidence type="ECO:0000313" key="20">
    <source>
        <dbReference type="EMBL" id="GBM51183.1"/>
    </source>
</evidence>
<dbReference type="CDD" id="cd18029">
    <property type="entry name" value="DEXHc_XPB"/>
    <property type="match status" value="1"/>
</dbReference>
<dbReference type="PANTHER" id="PTHR11274:SF0">
    <property type="entry name" value="GENERAL TRANSCRIPTION AND DNA REPAIR FACTOR IIH HELICASE SUBUNIT XPB"/>
    <property type="match status" value="1"/>
</dbReference>
<evidence type="ECO:0000256" key="6">
    <source>
        <dbReference type="ARBA" id="ARBA00022806"/>
    </source>
</evidence>
<dbReference type="EC" id="5.6.2.4" evidence="13"/>
<feature type="region of interest" description="Disordered" evidence="17">
    <location>
        <begin position="717"/>
        <end position="738"/>
    </location>
</feature>
<evidence type="ECO:0000256" key="14">
    <source>
        <dbReference type="ARBA" id="ARBA00044799"/>
    </source>
</evidence>
<dbReference type="PRINTS" id="PR00851">
    <property type="entry name" value="XRODRMPGMNTB"/>
</dbReference>
<gene>
    <name evidence="20" type="primary">hay</name>
    <name evidence="20" type="ORF">AVEN_15095_1</name>
</gene>
<comment type="similarity">
    <text evidence="2">Belongs to the helicase family. RAD25/XPB subfamily.</text>
</comment>
<dbReference type="Proteomes" id="UP000499080">
    <property type="component" value="Unassembled WGS sequence"/>
</dbReference>
<keyword evidence="21" id="KW-1185">Reference proteome</keyword>
<dbReference type="GO" id="GO:0003677">
    <property type="term" value="F:DNA binding"/>
    <property type="evidence" value="ECO:0007669"/>
    <property type="project" value="UniProtKB-KW"/>
</dbReference>
<dbReference type="Pfam" id="PF13625">
    <property type="entry name" value="Helicase_C_3"/>
    <property type="match status" value="1"/>
</dbReference>
<comment type="catalytic activity">
    <reaction evidence="12">
        <text>Couples ATP hydrolysis with the unwinding of duplex DNA by translocating in the 3'-5' direction.</text>
        <dbReference type="EC" id="5.6.2.4"/>
    </reaction>
</comment>
<dbReference type="NCBIfam" id="TIGR00603">
    <property type="entry name" value="rad25"/>
    <property type="match status" value="1"/>
</dbReference>
<dbReference type="PROSITE" id="PS51194">
    <property type="entry name" value="HELICASE_CTER"/>
    <property type="match status" value="1"/>
</dbReference>
<dbReference type="InterPro" id="IPR001161">
    <property type="entry name" value="XPB/Ssl2"/>
</dbReference>
<keyword evidence="5" id="KW-0378">Hydrolase</keyword>
<evidence type="ECO:0000256" key="13">
    <source>
        <dbReference type="ARBA" id="ARBA00034808"/>
    </source>
</evidence>
<keyword evidence="11" id="KW-0539">Nucleus</keyword>
<comment type="catalytic activity">
    <reaction evidence="16">
        <text>ATP + H2O = ADP + phosphate + H(+)</text>
        <dbReference type="Rhea" id="RHEA:13065"/>
        <dbReference type="ChEBI" id="CHEBI:15377"/>
        <dbReference type="ChEBI" id="CHEBI:15378"/>
        <dbReference type="ChEBI" id="CHEBI:30616"/>
        <dbReference type="ChEBI" id="CHEBI:43474"/>
        <dbReference type="ChEBI" id="CHEBI:456216"/>
        <dbReference type="EC" id="5.6.2.4"/>
    </reaction>
</comment>
<evidence type="ECO:0000256" key="4">
    <source>
        <dbReference type="ARBA" id="ARBA00022763"/>
    </source>
</evidence>
<dbReference type="InterPro" id="IPR032830">
    <property type="entry name" value="XPB/Ssl2_N"/>
</dbReference>
<dbReference type="PROSITE" id="PS51192">
    <property type="entry name" value="HELICASE_ATP_BIND_1"/>
    <property type="match status" value="1"/>
</dbReference>
<dbReference type="InterPro" id="IPR032438">
    <property type="entry name" value="ERCC3_RAD25_C"/>
</dbReference>
<dbReference type="EMBL" id="BGPR01001327">
    <property type="protein sequence ID" value="GBM51183.1"/>
    <property type="molecule type" value="Genomic_DNA"/>
</dbReference>
<feature type="domain" description="Helicase C-terminal" evidence="19">
    <location>
        <begin position="533"/>
        <end position="688"/>
    </location>
</feature>
<dbReference type="InterPro" id="IPR006935">
    <property type="entry name" value="Helicase/UvrB_N"/>
</dbReference>
<dbReference type="GO" id="GO:0005524">
    <property type="term" value="F:ATP binding"/>
    <property type="evidence" value="ECO:0007669"/>
    <property type="project" value="UniProtKB-KW"/>
</dbReference>
<reference evidence="20 21" key="1">
    <citation type="journal article" date="2019" name="Sci. Rep.">
        <title>Orb-weaving spider Araneus ventricosus genome elucidates the spidroin gene catalogue.</title>
        <authorList>
            <person name="Kono N."/>
            <person name="Nakamura H."/>
            <person name="Ohtoshi R."/>
            <person name="Moran D.A.P."/>
            <person name="Shinohara A."/>
            <person name="Yoshida Y."/>
            <person name="Fujiwara M."/>
            <person name="Mori M."/>
            <person name="Tomita M."/>
            <person name="Arakawa K."/>
        </authorList>
    </citation>
    <scope>NUCLEOTIDE SEQUENCE [LARGE SCALE GENOMIC DNA]</scope>
</reference>
<evidence type="ECO:0000256" key="1">
    <source>
        <dbReference type="ARBA" id="ARBA00004123"/>
    </source>
</evidence>
<evidence type="ECO:0000256" key="16">
    <source>
        <dbReference type="ARBA" id="ARBA00048988"/>
    </source>
</evidence>
<evidence type="ECO:0000256" key="2">
    <source>
        <dbReference type="ARBA" id="ARBA00006637"/>
    </source>
</evidence>
<comment type="caution">
    <text evidence="20">The sequence shown here is derived from an EMBL/GenBank/DDBJ whole genome shotgun (WGS) entry which is preliminary data.</text>
</comment>
<dbReference type="GO" id="GO:0000112">
    <property type="term" value="C:nucleotide-excision repair factor 3 complex"/>
    <property type="evidence" value="ECO:0007669"/>
    <property type="project" value="TreeGrafter"/>
</dbReference>
<comment type="subcellular location">
    <subcellularLocation>
        <location evidence="1">Nucleus</location>
    </subcellularLocation>
</comment>
<keyword evidence="6 20" id="KW-0347">Helicase</keyword>
<proteinExistence type="inferred from homology"/>
<evidence type="ECO:0000256" key="9">
    <source>
        <dbReference type="ARBA" id="ARBA00023204"/>
    </source>
</evidence>
<dbReference type="GO" id="GO:0006367">
    <property type="term" value="P:transcription initiation at RNA polymerase II promoter"/>
    <property type="evidence" value="ECO:0007669"/>
    <property type="project" value="InterPro"/>
</dbReference>
<dbReference type="Gene3D" id="3.40.50.300">
    <property type="entry name" value="P-loop containing nucleotide triphosphate hydrolases"/>
    <property type="match status" value="2"/>
</dbReference>
<protein>
    <recommendedName>
        <fullName evidence="14">General transcription and DNA repair factor IIH helicase/translocase subunit XPB</fullName>
        <ecNumber evidence="13">5.6.2.4</ecNumber>
    </recommendedName>
    <alternativeName>
        <fullName evidence="15">DNA 3'-5' helicase/translocase XPB</fullName>
    </alternativeName>
</protein>
<dbReference type="GO" id="GO:0006289">
    <property type="term" value="P:nucleotide-excision repair"/>
    <property type="evidence" value="ECO:0007669"/>
    <property type="project" value="InterPro"/>
</dbReference>
<evidence type="ECO:0000256" key="15">
    <source>
        <dbReference type="ARBA" id="ARBA00044810"/>
    </source>
</evidence>
<feature type="domain" description="Helicase ATP-binding" evidence="18">
    <location>
        <begin position="318"/>
        <end position="479"/>
    </location>
</feature>
<dbReference type="PANTHER" id="PTHR11274">
    <property type="entry name" value="RAD25/XP-B DNA REPAIR HELICASE"/>
    <property type="match status" value="1"/>
</dbReference>
<evidence type="ECO:0000259" key="18">
    <source>
        <dbReference type="PROSITE" id="PS51192"/>
    </source>
</evidence>
<dbReference type="InterPro" id="IPR050615">
    <property type="entry name" value="ATP-dep_DNA_Helicase"/>
</dbReference>
<dbReference type="SMART" id="SM00487">
    <property type="entry name" value="DEXDc"/>
    <property type="match status" value="1"/>
</dbReference>
<dbReference type="Pfam" id="PF16203">
    <property type="entry name" value="ERCC3_RAD25_C"/>
    <property type="match status" value="1"/>
</dbReference>
<keyword evidence="7" id="KW-0067">ATP-binding</keyword>
<dbReference type="AlphaFoldDB" id="A0A4Y2GC66"/>
<dbReference type="GO" id="GO:0016787">
    <property type="term" value="F:hydrolase activity"/>
    <property type="evidence" value="ECO:0007669"/>
    <property type="project" value="UniProtKB-KW"/>
</dbReference>
<keyword evidence="9" id="KW-0234">DNA repair</keyword>
<evidence type="ECO:0000256" key="7">
    <source>
        <dbReference type="ARBA" id="ARBA00022840"/>
    </source>
</evidence>
<evidence type="ECO:0000256" key="12">
    <source>
        <dbReference type="ARBA" id="ARBA00034617"/>
    </source>
</evidence>
<dbReference type="Pfam" id="PF04851">
    <property type="entry name" value="ResIII"/>
    <property type="match status" value="1"/>
</dbReference>
<dbReference type="InterPro" id="IPR027417">
    <property type="entry name" value="P-loop_NTPase"/>
</dbReference>
<dbReference type="CDD" id="cd18789">
    <property type="entry name" value="SF2_C_XPB"/>
    <property type="match status" value="1"/>
</dbReference>
<dbReference type="InterPro" id="IPR001650">
    <property type="entry name" value="Helicase_C-like"/>
</dbReference>
<keyword evidence="3" id="KW-0547">Nucleotide-binding</keyword>
<evidence type="ECO:0000256" key="11">
    <source>
        <dbReference type="ARBA" id="ARBA00023242"/>
    </source>
</evidence>
<accession>A0A4Y2GC66</accession>
<evidence type="ECO:0000259" key="19">
    <source>
        <dbReference type="PROSITE" id="PS51194"/>
    </source>
</evidence>
<evidence type="ECO:0000256" key="17">
    <source>
        <dbReference type="SAM" id="MobiDB-lite"/>
    </source>
</evidence>
<dbReference type="GO" id="GO:0097550">
    <property type="term" value="C:transcription preinitiation complex"/>
    <property type="evidence" value="ECO:0007669"/>
    <property type="project" value="TreeGrafter"/>
</dbReference>
<evidence type="ECO:0000256" key="5">
    <source>
        <dbReference type="ARBA" id="ARBA00022801"/>
    </source>
</evidence>
<keyword evidence="8" id="KW-0238">DNA-binding</keyword>
<dbReference type="InterPro" id="IPR014001">
    <property type="entry name" value="Helicase_ATP-bd"/>
</dbReference>
<dbReference type="FunFam" id="3.40.50.300:FF:000117">
    <property type="entry name" value="Putative DNA repair helicase rad25"/>
    <property type="match status" value="1"/>
</dbReference>
<evidence type="ECO:0000256" key="8">
    <source>
        <dbReference type="ARBA" id="ARBA00023125"/>
    </source>
</evidence>
<keyword evidence="4" id="KW-0227">DNA damage</keyword>
<dbReference type="SMART" id="SM00490">
    <property type="entry name" value="HELICc"/>
    <property type="match status" value="1"/>
</dbReference>
<name>A0A4Y2GC66_ARAVE</name>
<organism evidence="20 21">
    <name type="scientific">Araneus ventricosus</name>
    <name type="common">Orbweaver spider</name>
    <name type="synonym">Epeira ventricosa</name>
    <dbReference type="NCBI Taxonomy" id="182803"/>
    <lineage>
        <taxon>Eukaryota</taxon>
        <taxon>Metazoa</taxon>
        <taxon>Ecdysozoa</taxon>
        <taxon>Arthropoda</taxon>
        <taxon>Chelicerata</taxon>
        <taxon>Arachnida</taxon>
        <taxon>Araneae</taxon>
        <taxon>Araneomorphae</taxon>
        <taxon>Entelegynae</taxon>
        <taxon>Araneoidea</taxon>
        <taxon>Araneidae</taxon>
        <taxon>Araneus</taxon>
    </lineage>
</organism>
<evidence type="ECO:0000313" key="21">
    <source>
        <dbReference type="Proteomes" id="UP000499080"/>
    </source>
</evidence>
<dbReference type="SUPFAM" id="SSF52540">
    <property type="entry name" value="P-loop containing nucleoside triphosphate hydrolases"/>
    <property type="match status" value="2"/>
</dbReference>
<sequence>MGKTSKDWKKGKKKFSKRGFEEEFVDEDTETDIIPAAAAQQISDGTQEDEFGAKDYRKLMELRLDHESRPLWVAPDGHIFLEAFSPVYKHAHDFLIAISEPVCRPEHIHEYRLTAYSLYAAVSVGLQTNDIIEYLKRLSKTSIPDGIVEFIKLCTVSYGKIKLVLKHNRYFIESPFPDVLQKLLKDPVIQECRLKRDADDVGNLITGKDSTKNALQLNGSASTSADKAPEKSETVPDDIANFYEKLEHEDEEKEDMQTVAVEINQEKIEVLQKRCIELEYPLLAEYDFKNDTVNPDINMDLRPLAMLRPYQEKSLRKMFGNGRARSGIIVLPCGAGKSLVGVTACCTVRKRCLVLCNSGVSVEQWKTQFKMWSTADDSMICRFTSDAKDKPMGCGICVTTYSMITHTQKRSWEADQVMNWLKEQEWGLMLLDEVHTIPAKMFRRVLTIVQAHCKLGLTATLVREDDKIQDLNFLIGPKLYEANWLELQNGGYIAKVQCAEVWCPMSPEFYREYLIAKAAKKLLLFVMNPNKFRACQFLIRYHEIRSDKVIVFSDNVFALKHYAIKMNRPYIYGPTSQAERMQILQNFKLNPKVNTIFVSKVADTSFDLPEANVLIQISSHGGSRRQEAQRLGRILRAKKGAFTEEYNAFFYTLVSQDTMEMHYSRKRQRFLVNQGYSYKVITKLMGMEEQTDLHYKTKEEQTQLLQQVLAANDADAEDEKIPSEFSGGNQKVSRRVGSMSSLSGADDAVYMEYKLKREANRHPLFKRFRK</sequence>
<dbReference type="FunFam" id="3.40.50.300:FF:000077">
    <property type="entry name" value="Probable DNA repair helicase RAD25"/>
    <property type="match status" value="1"/>
</dbReference>
<dbReference type="OrthoDB" id="10262986at2759"/>